<dbReference type="EMBL" id="CAJVCH010548357">
    <property type="protein sequence ID" value="CAG7828682.1"/>
    <property type="molecule type" value="Genomic_DNA"/>
</dbReference>
<sequence>KTRLHFPCPIPQMIESGTILDNIWQCLELSLQIQRAALVSPANE</sequence>
<proteinExistence type="predicted"/>
<evidence type="ECO:0000313" key="2">
    <source>
        <dbReference type="Proteomes" id="UP000708208"/>
    </source>
</evidence>
<organism evidence="1 2">
    <name type="scientific">Allacma fusca</name>
    <dbReference type="NCBI Taxonomy" id="39272"/>
    <lineage>
        <taxon>Eukaryota</taxon>
        <taxon>Metazoa</taxon>
        <taxon>Ecdysozoa</taxon>
        <taxon>Arthropoda</taxon>
        <taxon>Hexapoda</taxon>
        <taxon>Collembola</taxon>
        <taxon>Symphypleona</taxon>
        <taxon>Sminthuridae</taxon>
        <taxon>Allacma</taxon>
    </lineage>
</organism>
<name>A0A8J2LC11_9HEXA</name>
<keyword evidence="2" id="KW-1185">Reference proteome</keyword>
<protein>
    <submittedName>
        <fullName evidence="1">Uncharacterized protein</fullName>
    </submittedName>
</protein>
<gene>
    <name evidence="1" type="ORF">AFUS01_LOCUS38591</name>
</gene>
<comment type="caution">
    <text evidence="1">The sequence shown here is derived from an EMBL/GenBank/DDBJ whole genome shotgun (WGS) entry which is preliminary data.</text>
</comment>
<evidence type="ECO:0000313" key="1">
    <source>
        <dbReference type="EMBL" id="CAG7828682.1"/>
    </source>
</evidence>
<accession>A0A8J2LC11</accession>
<dbReference type="Proteomes" id="UP000708208">
    <property type="component" value="Unassembled WGS sequence"/>
</dbReference>
<feature type="non-terminal residue" evidence="1">
    <location>
        <position position="1"/>
    </location>
</feature>
<reference evidence="1" key="1">
    <citation type="submission" date="2021-06" db="EMBL/GenBank/DDBJ databases">
        <authorList>
            <person name="Hodson N. C."/>
            <person name="Mongue J. A."/>
            <person name="Jaron S. K."/>
        </authorList>
    </citation>
    <scope>NUCLEOTIDE SEQUENCE</scope>
</reference>
<dbReference type="AlphaFoldDB" id="A0A8J2LC11"/>